<evidence type="ECO:0000259" key="1">
    <source>
        <dbReference type="PROSITE" id="PS50943"/>
    </source>
</evidence>
<dbReference type="InterPro" id="IPR013435">
    <property type="entry name" value="Mobile_mystery_prot_A"/>
</dbReference>
<dbReference type="RefSeq" id="WP_121740066.1">
    <property type="nucleotide sequence ID" value="NZ_CP032153.1"/>
</dbReference>
<dbReference type="SUPFAM" id="SSF47413">
    <property type="entry name" value="lambda repressor-like DNA-binding domains"/>
    <property type="match status" value="1"/>
</dbReference>
<evidence type="ECO:0000313" key="3">
    <source>
        <dbReference type="Proteomes" id="UP000268070"/>
    </source>
</evidence>
<feature type="domain" description="HTH cro/C1-type" evidence="1">
    <location>
        <begin position="35"/>
        <end position="91"/>
    </location>
</feature>
<dbReference type="InterPro" id="IPR001387">
    <property type="entry name" value="Cro/C1-type_HTH"/>
</dbReference>
<dbReference type="OrthoDB" id="5951507at2"/>
<dbReference type="Gene3D" id="1.10.260.40">
    <property type="entry name" value="lambda repressor-like DNA-binding domains"/>
    <property type="match status" value="1"/>
</dbReference>
<dbReference type="Proteomes" id="UP000268070">
    <property type="component" value="Chromosome"/>
</dbReference>
<evidence type="ECO:0000313" key="2">
    <source>
        <dbReference type="EMBL" id="AYN22689.1"/>
    </source>
</evidence>
<dbReference type="InterPro" id="IPR010982">
    <property type="entry name" value="Lambda_DNA-bd_dom_sf"/>
</dbReference>
<dbReference type="AlphaFoldDB" id="A0A3G2I087"/>
<dbReference type="PROSITE" id="PS50943">
    <property type="entry name" value="HTH_CROC1"/>
    <property type="match status" value="1"/>
</dbReference>
<accession>A0A3G2I087</accession>
<name>A0A3G2I087_9BURK</name>
<sequence>MAGKELKKLRMEQLSRALEPYATLKSRSIPAGGWLRAIREALGRSVRVQAKRLGVSSTVLFRSEQAEVDGRITLAQLRKLAEGLDCEVVYALVPRRSLPDMLEQRAYAMAKQEVLGVAHTMALEAQRPADSFIDKQIEERKAALLAGSWSKLWR</sequence>
<gene>
    <name evidence="2" type="ORF">D3M96_05895</name>
</gene>
<reference evidence="2 3" key="1">
    <citation type="submission" date="2018-09" db="EMBL/GenBank/DDBJ databases">
        <title>Complete genome sequence of the hydrocarbonoclastic bacterium Alcaligenes aquatilis QD168, isolated from a crude-oil polluted marine sediment of Central Chile.</title>
        <authorList>
            <person name="Duran R.E."/>
            <person name="Barra B."/>
            <person name="Salva-Serra F."/>
            <person name="Mendez V."/>
            <person name="Moore E.R.B."/>
            <person name="Seeger M."/>
        </authorList>
    </citation>
    <scope>NUCLEOTIDE SEQUENCE [LARGE SCALE GENOMIC DNA]</scope>
    <source>
        <strain evidence="2 3">QD168</strain>
    </source>
</reference>
<dbReference type="GO" id="GO:0003677">
    <property type="term" value="F:DNA binding"/>
    <property type="evidence" value="ECO:0007669"/>
    <property type="project" value="InterPro"/>
</dbReference>
<dbReference type="CDD" id="cd00093">
    <property type="entry name" value="HTH_XRE"/>
    <property type="match status" value="1"/>
</dbReference>
<dbReference type="EMBL" id="CP032153">
    <property type="protein sequence ID" value="AYN22689.1"/>
    <property type="molecule type" value="Genomic_DNA"/>
</dbReference>
<proteinExistence type="predicted"/>
<organism evidence="2 3">
    <name type="scientific">Alcaligenes aquatilis</name>
    <dbReference type="NCBI Taxonomy" id="323284"/>
    <lineage>
        <taxon>Bacteria</taxon>
        <taxon>Pseudomonadati</taxon>
        <taxon>Pseudomonadota</taxon>
        <taxon>Betaproteobacteria</taxon>
        <taxon>Burkholderiales</taxon>
        <taxon>Alcaligenaceae</taxon>
        <taxon>Alcaligenes</taxon>
    </lineage>
</organism>
<dbReference type="KEGG" id="aaqu:D3M96_05895"/>
<dbReference type="NCBIfam" id="TIGR02612">
    <property type="entry name" value="mob_myst_A"/>
    <property type="match status" value="1"/>
</dbReference>
<protein>
    <submittedName>
        <fullName evidence="2">Mobile mystery protein A</fullName>
    </submittedName>
</protein>